<gene>
    <name evidence="2" type="ORF">FGF04_35790</name>
</gene>
<dbReference type="RefSeq" id="WP_149515556.1">
    <property type="nucleotide sequence ID" value="NZ_VDFC01000083.1"/>
</dbReference>
<keyword evidence="1" id="KW-0472">Membrane</keyword>
<reference evidence="2 3" key="1">
    <citation type="submission" date="2019-05" db="EMBL/GenBank/DDBJ databases">
        <authorList>
            <person name="Hariharan J."/>
            <person name="Choudoir M.J."/>
            <person name="Diebold P."/>
            <person name="Panke-Buisse K."/>
            <person name="Buckley D.H."/>
        </authorList>
    </citation>
    <scope>NUCLEOTIDE SEQUENCE [LARGE SCALE GENOMIC DNA]</scope>
    <source>
        <strain evidence="2 3">SUN51</strain>
    </source>
</reference>
<protein>
    <submittedName>
        <fullName evidence="2">Uncharacterized protein</fullName>
    </submittedName>
</protein>
<evidence type="ECO:0000256" key="1">
    <source>
        <dbReference type="SAM" id="Phobius"/>
    </source>
</evidence>
<organism evidence="2 3">
    <name type="scientific">Streptomyces apricus</name>
    <dbReference type="NCBI Taxonomy" id="1828112"/>
    <lineage>
        <taxon>Bacteria</taxon>
        <taxon>Bacillati</taxon>
        <taxon>Actinomycetota</taxon>
        <taxon>Actinomycetes</taxon>
        <taxon>Kitasatosporales</taxon>
        <taxon>Streptomycetaceae</taxon>
        <taxon>Streptomyces</taxon>
    </lineage>
</organism>
<evidence type="ECO:0000313" key="2">
    <source>
        <dbReference type="EMBL" id="KAA0921456.1"/>
    </source>
</evidence>
<keyword evidence="1" id="KW-0812">Transmembrane</keyword>
<keyword evidence="1" id="KW-1133">Transmembrane helix</keyword>
<name>A0A5A9ZX35_9ACTN</name>
<sequence>MAPGDRYRLGGRGFPSFSGVTVSEGAITGSGAHVPDPQCDGNQACLVDHDITSFYREGHPPAHFWPLQIVETGILAALTALLLAVTYAILRRKTSS</sequence>
<dbReference type="Proteomes" id="UP000324965">
    <property type="component" value="Unassembled WGS sequence"/>
</dbReference>
<proteinExistence type="predicted"/>
<comment type="caution">
    <text evidence="2">The sequence shown here is derived from an EMBL/GenBank/DDBJ whole genome shotgun (WGS) entry which is preliminary data.</text>
</comment>
<dbReference type="AlphaFoldDB" id="A0A5A9ZX35"/>
<accession>A0A5A9ZX35</accession>
<dbReference type="EMBL" id="VDFC01000083">
    <property type="protein sequence ID" value="KAA0921456.1"/>
    <property type="molecule type" value="Genomic_DNA"/>
</dbReference>
<dbReference type="OrthoDB" id="3579673at2"/>
<evidence type="ECO:0000313" key="3">
    <source>
        <dbReference type="Proteomes" id="UP000324965"/>
    </source>
</evidence>
<keyword evidence="3" id="KW-1185">Reference proteome</keyword>
<feature type="transmembrane region" description="Helical" evidence="1">
    <location>
        <begin position="69"/>
        <end position="90"/>
    </location>
</feature>